<dbReference type="PRINTS" id="PR00726">
    <property type="entry name" value="LEXASERPTASE"/>
</dbReference>
<evidence type="ECO:0000313" key="18">
    <source>
        <dbReference type="EMBL" id="QBI21291.1"/>
    </source>
</evidence>
<feature type="compositionally biased region" description="Basic and acidic residues" evidence="15">
    <location>
        <begin position="12"/>
        <end position="22"/>
    </location>
</feature>
<feature type="domain" description="LexA repressor DNA-binding" evidence="17">
    <location>
        <begin position="47"/>
        <end position="109"/>
    </location>
</feature>
<keyword evidence="11 13" id="KW-0234">DNA repair</keyword>
<keyword evidence="4 13" id="KW-0235">DNA replication</keyword>
<comment type="catalytic activity">
    <reaction evidence="13">
        <text>Hydrolysis of Ala-|-Gly bond in repressor LexA.</text>
        <dbReference type="EC" id="3.4.21.88"/>
    </reaction>
</comment>
<evidence type="ECO:0000256" key="4">
    <source>
        <dbReference type="ARBA" id="ARBA00022705"/>
    </source>
</evidence>
<gene>
    <name evidence="13 18" type="primary">lexA</name>
    <name evidence="18" type="ORF">ER308_18080</name>
</gene>
<dbReference type="InterPro" id="IPR006199">
    <property type="entry name" value="LexA_DNA-bd_dom"/>
</dbReference>
<evidence type="ECO:0000256" key="9">
    <source>
        <dbReference type="ARBA" id="ARBA00023125"/>
    </source>
</evidence>
<keyword evidence="19" id="KW-1185">Reference proteome</keyword>
<dbReference type="Gene3D" id="2.10.109.10">
    <property type="entry name" value="Umud Fragment, subunit A"/>
    <property type="match status" value="1"/>
</dbReference>
<evidence type="ECO:0000256" key="6">
    <source>
        <dbReference type="ARBA" id="ARBA00022801"/>
    </source>
</evidence>
<dbReference type="InterPro" id="IPR015927">
    <property type="entry name" value="Peptidase_S24_S26A/B/C"/>
</dbReference>
<evidence type="ECO:0000259" key="16">
    <source>
        <dbReference type="Pfam" id="PF00717"/>
    </source>
</evidence>
<dbReference type="EC" id="3.4.21.88" evidence="13"/>
<evidence type="ECO:0000256" key="5">
    <source>
        <dbReference type="ARBA" id="ARBA00022763"/>
    </source>
</evidence>
<keyword evidence="12 13" id="KW-0742">SOS response</keyword>
<dbReference type="NCBIfam" id="TIGR00498">
    <property type="entry name" value="lexA"/>
    <property type="match status" value="1"/>
</dbReference>
<dbReference type="Gene3D" id="1.10.10.10">
    <property type="entry name" value="Winged helix-like DNA-binding domain superfamily/Winged helix DNA-binding domain"/>
    <property type="match status" value="1"/>
</dbReference>
<evidence type="ECO:0000256" key="7">
    <source>
        <dbReference type="ARBA" id="ARBA00022813"/>
    </source>
</evidence>
<dbReference type="OrthoDB" id="9802364at2"/>
<evidence type="ECO:0000256" key="8">
    <source>
        <dbReference type="ARBA" id="ARBA00023015"/>
    </source>
</evidence>
<comment type="function">
    <text evidence="13">Represses a number of genes involved in the response to DNA damage (SOS response), including recA and lexA. In the presence of single-stranded DNA, RecA interacts with LexA causing an autocatalytic cleavage which disrupts the DNA-binding part of LexA, leading to derepression of the SOS regulon and eventually DNA repair.</text>
</comment>
<protein>
    <recommendedName>
        <fullName evidence="13">LexA repressor</fullName>
        <ecNumber evidence="13">3.4.21.88</ecNumber>
    </recommendedName>
</protein>
<keyword evidence="8 13" id="KW-0805">Transcription regulation</keyword>
<organism evidence="18 19">
    <name type="scientific">Egibacter rhizosphaerae</name>
    <dbReference type="NCBI Taxonomy" id="1670831"/>
    <lineage>
        <taxon>Bacteria</taxon>
        <taxon>Bacillati</taxon>
        <taxon>Actinomycetota</taxon>
        <taxon>Nitriliruptoria</taxon>
        <taxon>Egibacterales</taxon>
        <taxon>Egibacteraceae</taxon>
        <taxon>Egibacter</taxon>
    </lineage>
</organism>
<dbReference type="EMBL" id="CP036402">
    <property type="protein sequence ID" value="QBI21291.1"/>
    <property type="molecule type" value="Genomic_DNA"/>
</dbReference>
<dbReference type="PANTHER" id="PTHR33516">
    <property type="entry name" value="LEXA REPRESSOR"/>
    <property type="match status" value="1"/>
</dbReference>
<dbReference type="InterPro" id="IPR036388">
    <property type="entry name" value="WH-like_DNA-bd_sf"/>
</dbReference>
<keyword evidence="10 13" id="KW-0804">Transcription</keyword>
<dbReference type="Pfam" id="PF00717">
    <property type="entry name" value="Peptidase_S24"/>
    <property type="match status" value="1"/>
</dbReference>
<evidence type="ECO:0000313" key="19">
    <source>
        <dbReference type="Proteomes" id="UP000291469"/>
    </source>
</evidence>
<evidence type="ECO:0000256" key="10">
    <source>
        <dbReference type="ARBA" id="ARBA00023163"/>
    </source>
</evidence>
<dbReference type="InterPro" id="IPR006200">
    <property type="entry name" value="LexA"/>
</dbReference>
<reference evidence="18 19" key="1">
    <citation type="submission" date="2019-01" db="EMBL/GenBank/DDBJ databases">
        <title>Egibacter rhizosphaerae EGI 80759T.</title>
        <authorList>
            <person name="Chen D.-D."/>
            <person name="Tian Y."/>
            <person name="Jiao J.-Y."/>
            <person name="Zhang X.-T."/>
            <person name="Zhang Y.-G."/>
            <person name="Zhang Y."/>
            <person name="Xiao M."/>
            <person name="Shu W.-S."/>
            <person name="Li W.-J."/>
        </authorList>
    </citation>
    <scope>NUCLEOTIDE SEQUENCE [LARGE SCALE GENOMIC DNA]</scope>
    <source>
        <strain evidence="18 19">EGI 80759</strain>
    </source>
</reference>
<dbReference type="Pfam" id="PF01726">
    <property type="entry name" value="LexA_DNA_bind"/>
    <property type="match status" value="1"/>
</dbReference>
<dbReference type="GO" id="GO:0045892">
    <property type="term" value="P:negative regulation of DNA-templated transcription"/>
    <property type="evidence" value="ECO:0007669"/>
    <property type="project" value="UniProtKB-UniRule"/>
</dbReference>
<feature type="DNA-binding region" description="H-T-H motif" evidence="13">
    <location>
        <begin position="72"/>
        <end position="92"/>
    </location>
</feature>
<dbReference type="InterPro" id="IPR036390">
    <property type="entry name" value="WH_DNA-bd_sf"/>
</dbReference>
<comment type="subunit">
    <text evidence="2 13">Homodimer.</text>
</comment>
<dbReference type="InterPro" id="IPR006197">
    <property type="entry name" value="Peptidase_S24_LexA"/>
</dbReference>
<dbReference type="GO" id="GO:0004252">
    <property type="term" value="F:serine-type endopeptidase activity"/>
    <property type="evidence" value="ECO:0007669"/>
    <property type="project" value="UniProtKB-UniRule"/>
</dbReference>
<name>A0A411YJF7_9ACTN</name>
<evidence type="ECO:0000256" key="1">
    <source>
        <dbReference type="ARBA" id="ARBA00007484"/>
    </source>
</evidence>
<evidence type="ECO:0000256" key="3">
    <source>
        <dbReference type="ARBA" id="ARBA00022491"/>
    </source>
</evidence>
<feature type="domain" description="Peptidase S24/S26A/S26B/S26C" evidence="16">
    <location>
        <begin position="141"/>
        <end position="257"/>
    </location>
</feature>
<evidence type="ECO:0000256" key="14">
    <source>
        <dbReference type="RuleBase" id="RU003991"/>
    </source>
</evidence>
<dbReference type="KEGG" id="erz:ER308_18080"/>
<dbReference type="GO" id="GO:0006260">
    <property type="term" value="P:DNA replication"/>
    <property type="evidence" value="ECO:0007669"/>
    <property type="project" value="UniProtKB-UniRule"/>
</dbReference>
<dbReference type="AlphaFoldDB" id="A0A411YJF7"/>
<sequence>MVATVHAIKRSSSHDPCRRTPQPERAQPEGGAVSTPTEPADEVHSGGLTPRQHAILTYIRDAVRDRGFPPSVREIGEAVGLSSTSSVHNQLAQLQQAGYLRRDQSRPRAIEVLPPPGEAAAEAAHAEGAQAAELAGVRRIPLVGEIAAGAPIIADEHIEQQVTLPEDLVGEGTLFMLRVRGESMVDDGILPDDLVVVRQQPTVEQGEMCAALIDGEATVKRFRRGRDGRLWLDPSNEAFEPIPLDPQADNQILGRVVAVLRTV</sequence>
<dbReference type="GO" id="GO:0009432">
    <property type="term" value="P:SOS response"/>
    <property type="evidence" value="ECO:0007669"/>
    <property type="project" value="UniProtKB-UniRule"/>
</dbReference>
<evidence type="ECO:0000259" key="17">
    <source>
        <dbReference type="Pfam" id="PF01726"/>
    </source>
</evidence>
<evidence type="ECO:0000256" key="13">
    <source>
        <dbReference type="HAMAP-Rule" id="MF_00015"/>
    </source>
</evidence>
<feature type="active site" description="For autocatalytic cleavage activity" evidence="13">
    <location>
        <position position="183"/>
    </location>
</feature>
<dbReference type="SUPFAM" id="SSF46785">
    <property type="entry name" value="Winged helix' DNA-binding domain"/>
    <property type="match status" value="1"/>
</dbReference>
<feature type="region of interest" description="Disordered" evidence="15">
    <location>
        <begin position="1"/>
        <end position="49"/>
    </location>
</feature>
<evidence type="ECO:0000256" key="2">
    <source>
        <dbReference type="ARBA" id="ARBA00011738"/>
    </source>
</evidence>
<dbReference type="GO" id="GO:0006281">
    <property type="term" value="P:DNA repair"/>
    <property type="evidence" value="ECO:0007669"/>
    <property type="project" value="UniProtKB-UniRule"/>
</dbReference>
<keyword evidence="3 13" id="KW-0678">Repressor</keyword>
<dbReference type="InterPro" id="IPR036286">
    <property type="entry name" value="LexA/Signal_pep-like_sf"/>
</dbReference>
<keyword evidence="9 13" id="KW-0238">DNA-binding</keyword>
<dbReference type="GO" id="GO:0006508">
    <property type="term" value="P:proteolysis"/>
    <property type="evidence" value="ECO:0007669"/>
    <property type="project" value="InterPro"/>
</dbReference>
<feature type="site" description="Cleavage; by autolysis" evidence="13">
    <location>
        <begin position="148"/>
        <end position="149"/>
    </location>
</feature>
<dbReference type="PANTHER" id="PTHR33516:SF2">
    <property type="entry name" value="LEXA REPRESSOR-RELATED"/>
    <property type="match status" value="1"/>
</dbReference>
<keyword evidence="7 13" id="KW-0068">Autocatalytic cleavage</keyword>
<dbReference type="GO" id="GO:0003677">
    <property type="term" value="F:DNA binding"/>
    <property type="evidence" value="ECO:0007669"/>
    <property type="project" value="UniProtKB-UniRule"/>
</dbReference>
<dbReference type="FunFam" id="2.10.109.10:FF:000001">
    <property type="entry name" value="LexA repressor"/>
    <property type="match status" value="1"/>
</dbReference>
<proteinExistence type="inferred from homology"/>
<evidence type="ECO:0000256" key="11">
    <source>
        <dbReference type="ARBA" id="ARBA00023204"/>
    </source>
</evidence>
<comment type="similarity">
    <text evidence="1 13 14">Belongs to the peptidase S24 family.</text>
</comment>
<evidence type="ECO:0000256" key="12">
    <source>
        <dbReference type="ARBA" id="ARBA00023236"/>
    </source>
</evidence>
<keyword evidence="6 13" id="KW-0378">Hydrolase</keyword>
<evidence type="ECO:0000256" key="15">
    <source>
        <dbReference type="SAM" id="MobiDB-lite"/>
    </source>
</evidence>
<feature type="active site" description="For autocatalytic cleavage activity" evidence="13">
    <location>
        <position position="220"/>
    </location>
</feature>
<accession>A0A411YJF7</accession>
<dbReference type="InterPro" id="IPR039418">
    <property type="entry name" value="LexA-like"/>
</dbReference>
<dbReference type="HAMAP" id="MF_00015">
    <property type="entry name" value="LexA"/>
    <property type="match status" value="1"/>
</dbReference>
<keyword evidence="5 13" id="KW-0227">DNA damage</keyword>
<dbReference type="InterPro" id="IPR050077">
    <property type="entry name" value="LexA_repressor"/>
</dbReference>
<dbReference type="Proteomes" id="UP000291469">
    <property type="component" value="Chromosome"/>
</dbReference>
<dbReference type="SUPFAM" id="SSF51306">
    <property type="entry name" value="LexA/Signal peptidase"/>
    <property type="match status" value="1"/>
</dbReference>
<dbReference type="FunFam" id="1.10.10.10:FF:000009">
    <property type="entry name" value="LexA repressor"/>
    <property type="match status" value="1"/>
</dbReference>
<dbReference type="CDD" id="cd06529">
    <property type="entry name" value="S24_LexA-like"/>
    <property type="match status" value="1"/>
</dbReference>